<dbReference type="RefSeq" id="WP_185895164.1">
    <property type="nucleotide sequence ID" value="NZ_CP060028.1"/>
</dbReference>
<feature type="compositionally biased region" description="Polar residues" evidence="5">
    <location>
        <begin position="300"/>
        <end position="309"/>
    </location>
</feature>
<keyword evidence="2 6" id="KW-0812">Transmembrane</keyword>
<feature type="transmembrane region" description="Helical" evidence="6">
    <location>
        <begin position="36"/>
        <end position="57"/>
    </location>
</feature>
<keyword evidence="4 6" id="KW-0472">Membrane</keyword>
<reference evidence="8 9" key="1">
    <citation type="submission" date="2020-08" db="EMBL/GenBank/DDBJ databases">
        <title>Streptomycin resistant and MDR strain, P. mexicana.</title>
        <authorList>
            <person name="Ganesh-kumar S."/>
            <person name="Zhe T."/>
            <person name="Yu Z."/>
            <person name="Min Y."/>
        </authorList>
    </citation>
    <scope>NUCLEOTIDE SEQUENCE [LARGE SCALE GENOMIC DNA]</scope>
    <source>
        <strain evidence="8 9">GTZY</strain>
    </source>
</reference>
<dbReference type="CDD" id="cd16424">
    <property type="entry name" value="VirB8"/>
    <property type="match status" value="1"/>
</dbReference>
<dbReference type="InterPro" id="IPR007430">
    <property type="entry name" value="VirB8"/>
</dbReference>
<name>A0ABX6RAB8_PSEMX</name>
<keyword evidence="9" id="KW-1185">Reference proteome</keyword>
<dbReference type="InterPro" id="IPR032710">
    <property type="entry name" value="NTF2-like_dom_sf"/>
</dbReference>
<dbReference type="Proteomes" id="UP000515506">
    <property type="component" value="Chromosome"/>
</dbReference>
<comment type="subcellular location">
    <subcellularLocation>
        <location evidence="1">Membrane</location>
        <topology evidence="1">Single-pass membrane protein</topology>
    </subcellularLocation>
</comment>
<evidence type="ECO:0000256" key="6">
    <source>
        <dbReference type="SAM" id="Phobius"/>
    </source>
</evidence>
<dbReference type="Pfam" id="PF04335">
    <property type="entry name" value="VirB8"/>
    <property type="match status" value="1"/>
</dbReference>
<gene>
    <name evidence="8" type="ORF">H4W19_16275</name>
</gene>
<evidence type="ECO:0000313" key="9">
    <source>
        <dbReference type="Proteomes" id="UP000515506"/>
    </source>
</evidence>
<evidence type="ECO:0000256" key="3">
    <source>
        <dbReference type="ARBA" id="ARBA00022989"/>
    </source>
</evidence>
<feature type="region of interest" description="Disordered" evidence="5">
    <location>
        <begin position="246"/>
        <end position="309"/>
    </location>
</feature>
<sequence length="309" mass="33366">MFKKKTSSPDIDRAVAQGVSFELTLAERARKSERRAWLVAWSAIVMSLILAGGYFIFLPLKEKVPYLVMADPYTGTASVARLSGNFQDRDVTTEEAINKSNVAQFVLARESYDSGLIGQRNWRTTLSMAGPAVAPAYVALHSESNPERPFRLYGSGRAVRVRILSIVLIGGTEGRRPTGATVRFQRSVYEKGRGISQALDSKIATMEFTYSPDLRLNEEDRLLNPLGFRVTNYRVDDDFASAALPEREFPAPPSSAEMAPAVPSAAAGADGAVATAPGPAQVPGENDVSTAPLPAEQSESETGNGVPQR</sequence>
<keyword evidence="3 6" id="KW-1133">Transmembrane helix</keyword>
<dbReference type="SUPFAM" id="SSF54427">
    <property type="entry name" value="NTF2-like"/>
    <property type="match status" value="1"/>
</dbReference>
<evidence type="ECO:0000256" key="5">
    <source>
        <dbReference type="SAM" id="MobiDB-lite"/>
    </source>
</evidence>
<feature type="domain" description="Bacterial virulence protein VirB8" evidence="7">
    <location>
        <begin position="20"/>
        <end position="238"/>
    </location>
</feature>
<feature type="compositionally biased region" description="Low complexity" evidence="5">
    <location>
        <begin position="254"/>
        <end position="279"/>
    </location>
</feature>
<evidence type="ECO:0000313" key="8">
    <source>
        <dbReference type="EMBL" id="QND79859.1"/>
    </source>
</evidence>
<proteinExistence type="predicted"/>
<evidence type="ECO:0000256" key="1">
    <source>
        <dbReference type="ARBA" id="ARBA00004167"/>
    </source>
</evidence>
<protein>
    <submittedName>
        <fullName evidence="8">Type IV secretion system protein</fullName>
    </submittedName>
</protein>
<dbReference type="EMBL" id="CP060028">
    <property type="protein sequence ID" value="QND79859.1"/>
    <property type="molecule type" value="Genomic_DNA"/>
</dbReference>
<accession>A0ABX6RAB8</accession>
<evidence type="ECO:0000256" key="4">
    <source>
        <dbReference type="ARBA" id="ARBA00023136"/>
    </source>
</evidence>
<organism evidence="8 9">
    <name type="scientific">Pseudoxanthomonas mexicana</name>
    <dbReference type="NCBI Taxonomy" id="128785"/>
    <lineage>
        <taxon>Bacteria</taxon>
        <taxon>Pseudomonadati</taxon>
        <taxon>Pseudomonadota</taxon>
        <taxon>Gammaproteobacteria</taxon>
        <taxon>Lysobacterales</taxon>
        <taxon>Lysobacteraceae</taxon>
        <taxon>Pseudoxanthomonas</taxon>
    </lineage>
</organism>
<dbReference type="Gene3D" id="3.10.450.230">
    <property type="entry name" value="VirB8 protein"/>
    <property type="match status" value="1"/>
</dbReference>
<evidence type="ECO:0000256" key="2">
    <source>
        <dbReference type="ARBA" id="ARBA00022692"/>
    </source>
</evidence>
<evidence type="ECO:0000259" key="7">
    <source>
        <dbReference type="Pfam" id="PF04335"/>
    </source>
</evidence>